<organism evidence="2">
    <name type="scientific">Arundo donax</name>
    <name type="common">Giant reed</name>
    <name type="synonym">Donax arundinaceus</name>
    <dbReference type="NCBI Taxonomy" id="35708"/>
    <lineage>
        <taxon>Eukaryota</taxon>
        <taxon>Viridiplantae</taxon>
        <taxon>Streptophyta</taxon>
        <taxon>Embryophyta</taxon>
        <taxon>Tracheophyta</taxon>
        <taxon>Spermatophyta</taxon>
        <taxon>Magnoliopsida</taxon>
        <taxon>Liliopsida</taxon>
        <taxon>Poales</taxon>
        <taxon>Poaceae</taxon>
        <taxon>PACMAD clade</taxon>
        <taxon>Arundinoideae</taxon>
        <taxon>Arundineae</taxon>
        <taxon>Arundo</taxon>
    </lineage>
</organism>
<feature type="region of interest" description="Disordered" evidence="1">
    <location>
        <begin position="1"/>
        <end position="30"/>
    </location>
</feature>
<reference evidence="2" key="2">
    <citation type="journal article" date="2015" name="Data Brief">
        <title>Shoot transcriptome of the giant reed, Arundo donax.</title>
        <authorList>
            <person name="Barrero R.A."/>
            <person name="Guerrero F.D."/>
            <person name="Moolhuijzen P."/>
            <person name="Goolsby J.A."/>
            <person name="Tidwell J."/>
            <person name="Bellgard S.E."/>
            <person name="Bellgard M.I."/>
        </authorList>
    </citation>
    <scope>NUCLEOTIDE SEQUENCE</scope>
    <source>
        <tissue evidence="2">Shoot tissue taken approximately 20 cm above the soil surface</tissue>
    </source>
</reference>
<evidence type="ECO:0000313" key="2">
    <source>
        <dbReference type="EMBL" id="JAD26488.1"/>
    </source>
</evidence>
<reference evidence="2" key="1">
    <citation type="submission" date="2014-09" db="EMBL/GenBank/DDBJ databases">
        <authorList>
            <person name="Magalhaes I.L.F."/>
            <person name="Oliveira U."/>
            <person name="Santos F.R."/>
            <person name="Vidigal T.H.D.A."/>
            <person name="Brescovit A.D."/>
            <person name="Santos A.J."/>
        </authorList>
    </citation>
    <scope>NUCLEOTIDE SEQUENCE</scope>
    <source>
        <tissue evidence="2">Shoot tissue taken approximately 20 cm above the soil surface</tissue>
    </source>
</reference>
<accession>A0A0A8YLL2</accession>
<dbReference type="EMBL" id="GBRH01271407">
    <property type="protein sequence ID" value="JAD26488.1"/>
    <property type="molecule type" value="Transcribed_RNA"/>
</dbReference>
<name>A0A0A8YLL2_ARUDO</name>
<dbReference type="AlphaFoldDB" id="A0A0A8YLL2"/>
<proteinExistence type="predicted"/>
<protein>
    <submittedName>
        <fullName evidence="2">Uncharacterized protein</fullName>
    </submittedName>
</protein>
<sequence length="30" mass="3279">MVTDMWAPQTPGPHVSDPTSPDVTSEELRP</sequence>
<evidence type="ECO:0000256" key="1">
    <source>
        <dbReference type="SAM" id="MobiDB-lite"/>
    </source>
</evidence>